<reference evidence="3 4" key="1">
    <citation type="submission" date="2018-02" db="EMBL/GenBank/DDBJ databases">
        <authorList>
            <person name="Cohen D.B."/>
            <person name="Kent A.D."/>
        </authorList>
    </citation>
    <scope>NUCLEOTIDE SEQUENCE [LARGE SCALE GENOMIC DNA]</scope>
    <source>
        <strain evidence="3 4">CCAP 1448/3</strain>
    </source>
</reference>
<evidence type="ECO:0000256" key="2">
    <source>
        <dbReference type="ARBA" id="ARBA00022679"/>
    </source>
</evidence>
<keyword evidence="4" id="KW-1185">Reference proteome</keyword>
<dbReference type="OrthoDB" id="9771846at2"/>
<gene>
    <name evidence="3" type="ORF">C7B64_23420</name>
</gene>
<comment type="caution">
    <text evidence="3">The sequence shown here is derived from an EMBL/GenBank/DDBJ whole genome shotgun (WGS) entry which is preliminary data.</text>
</comment>
<reference evidence="3 4" key="2">
    <citation type="submission" date="2018-03" db="EMBL/GenBank/DDBJ databases">
        <title>The ancient ancestry and fast evolution of plastids.</title>
        <authorList>
            <person name="Moore K.R."/>
            <person name="Magnabosco C."/>
            <person name="Momper L."/>
            <person name="Gold D.A."/>
            <person name="Bosak T."/>
            <person name="Fournier G.P."/>
        </authorList>
    </citation>
    <scope>NUCLEOTIDE SEQUENCE [LARGE SCALE GENOMIC DNA]</scope>
    <source>
        <strain evidence="3 4">CCAP 1448/3</strain>
    </source>
</reference>
<dbReference type="AlphaFoldDB" id="A0A2T1BWR4"/>
<organism evidence="3 4">
    <name type="scientific">Merismopedia glauca CCAP 1448/3</name>
    <dbReference type="NCBI Taxonomy" id="1296344"/>
    <lineage>
        <taxon>Bacteria</taxon>
        <taxon>Bacillati</taxon>
        <taxon>Cyanobacteriota</taxon>
        <taxon>Cyanophyceae</taxon>
        <taxon>Synechococcales</taxon>
        <taxon>Merismopediaceae</taxon>
        <taxon>Merismopedia</taxon>
    </lineage>
</organism>
<evidence type="ECO:0000313" key="4">
    <source>
        <dbReference type="Proteomes" id="UP000238762"/>
    </source>
</evidence>
<dbReference type="EMBL" id="PVWJ01000209">
    <property type="protein sequence ID" value="PSB00456.1"/>
    <property type="molecule type" value="Genomic_DNA"/>
</dbReference>
<dbReference type="Proteomes" id="UP000238762">
    <property type="component" value="Unassembled WGS sequence"/>
</dbReference>
<keyword evidence="2 3" id="KW-0808">Transferase</keyword>
<protein>
    <submittedName>
        <fullName evidence="3">Glycosyltransferase</fullName>
    </submittedName>
</protein>
<dbReference type="InterPro" id="IPR004629">
    <property type="entry name" value="WecG_TagA_CpsF"/>
</dbReference>
<dbReference type="RefSeq" id="WP_106291944.1">
    <property type="nucleotide sequence ID" value="NZ_CAWNTC010000021.1"/>
</dbReference>
<dbReference type="GO" id="GO:0016758">
    <property type="term" value="F:hexosyltransferase activity"/>
    <property type="evidence" value="ECO:0007669"/>
    <property type="project" value="TreeGrafter"/>
</dbReference>
<evidence type="ECO:0000313" key="3">
    <source>
        <dbReference type="EMBL" id="PSB00456.1"/>
    </source>
</evidence>
<dbReference type="CDD" id="cd06533">
    <property type="entry name" value="Glyco_transf_WecG_TagA"/>
    <property type="match status" value="1"/>
</dbReference>
<name>A0A2T1BWR4_9CYAN</name>
<dbReference type="PANTHER" id="PTHR34136:SF1">
    <property type="entry name" value="UDP-N-ACETYL-D-MANNOSAMINURONIC ACID TRANSFERASE"/>
    <property type="match status" value="1"/>
</dbReference>
<dbReference type="PANTHER" id="PTHR34136">
    <property type="match status" value="1"/>
</dbReference>
<dbReference type="Pfam" id="PF03808">
    <property type="entry name" value="Glyco_tran_WecG"/>
    <property type="match status" value="1"/>
</dbReference>
<sequence>MQLIDQTHSLESRDILGMRVDATTYEEATSKITTWAKNRESKSVFAANVHMTMETYDDRTFANIVNSADIVAPDGMPLVWALRALGVKNAEQVYGPNLTLDVCQAAAEREISIALYGGTPTSLVAFTQFLKQRFPNIQIVCQISPPFRPLTIEEDRTYTRQIVASGAQILLVGIGCPKQEIWIAEHKDQISAVMLGVGAAFDFHSGRVKQAPNWMRKIGLEWLFRLIMEPRRLWKRYFKHNPRFVLFFLRQLTLKAIAFVRSLD</sequence>
<proteinExistence type="predicted"/>
<evidence type="ECO:0000256" key="1">
    <source>
        <dbReference type="ARBA" id="ARBA00022676"/>
    </source>
</evidence>
<accession>A0A2T1BWR4</accession>
<dbReference type="NCBIfam" id="TIGR00696">
    <property type="entry name" value="wecG_tagA_cpsF"/>
    <property type="match status" value="1"/>
</dbReference>
<keyword evidence="1" id="KW-0328">Glycosyltransferase</keyword>